<evidence type="ECO:0000256" key="3">
    <source>
        <dbReference type="ARBA" id="ARBA00022989"/>
    </source>
</evidence>
<proteinExistence type="predicted"/>
<keyword evidence="3" id="KW-1133">Transmembrane helix</keyword>
<evidence type="ECO:0000313" key="6">
    <source>
        <dbReference type="EMBL" id="BDI32315.1"/>
    </source>
</evidence>
<keyword evidence="2" id="KW-0812">Transmembrane</keyword>
<dbReference type="SUPFAM" id="SSF48452">
    <property type="entry name" value="TPR-like"/>
    <property type="match status" value="1"/>
</dbReference>
<evidence type="ECO:0000259" key="5">
    <source>
        <dbReference type="Pfam" id="PF04932"/>
    </source>
</evidence>
<dbReference type="Pfam" id="PF04932">
    <property type="entry name" value="Wzy_C"/>
    <property type="match status" value="1"/>
</dbReference>
<dbReference type="GO" id="GO:0016020">
    <property type="term" value="C:membrane"/>
    <property type="evidence" value="ECO:0007669"/>
    <property type="project" value="UniProtKB-SubCell"/>
</dbReference>
<reference evidence="6 7" key="1">
    <citation type="journal article" date="2019" name="Int. J. Syst. Evol. Microbiol.">
        <title>Capsulimonas corticalis gen. nov., sp. nov., an aerobic capsulated bacterium, of a novel bacterial order, Capsulimonadales ord. nov., of the class Armatimonadia of the phylum Armatimonadetes.</title>
        <authorList>
            <person name="Li J."/>
            <person name="Kudo C."/>
            <person name="Tonouchi A."/>
        </authorList>
    </citation>
    <scope>NUCLEOTIDE SEQUENCE [LARGE SCALE GENOMIC DNA]</scope>
    <source>
        <strain evidence="6 7">AX-7</strain>
    </source>
</reference>
<dbReference type="InterPro" id="IPR011990">
    <property type="entry name" value="TPR-like_helical_dom_sf"/>
</dbReference>
<dbReference type="OrthoDB" id="9806320at2"/>
<gene>
    <name evidence="6" type="ORF">CCAX7_43660</name>
</gene>
<organism evidence="6 7">
    <name type="scientific">Capsulimonas corticalis</name>
    <dbReference type="NCBI Taxonomy" id="2219043"/>
    <lineage>
        <taxon>Bacteria</taxon>
        <taxon>Bacillati</taxon>
        <taxon>Armatimonadota</taxon>
        <taxon>Armatimonadia</taxon>
        <taxon>Capsulimonadales</taxon>
        <taxon>Capsulimonadaceae</taxon>
        <taxon>Capsulimonas</taxon>
    </lineage>
</organism>
<dbReference type="RefSeq" id="WP_119322001.1">
    <property type="nucleotide sequence ID" value="NZ_AP025739.1"/>
</dbReference>
<keyword evidence="7" id="KW-1185">Reference proteome</keyword>
<sequence length="792" mass="84074">MTQAIVVLLSLVAFLAPLLSARPDEPLWSSFFGAAAALAGLLAVLSAWRQSSALGTPASLRRARGATAALMVWALISIVARIVRQHSSTAFLAPMLRGGSIVATDLALFLTAWFVSARHRDSRYALMLALLGGAAIAAAIGVQEYAIHLRDGESSWRVFGMSTPDYLAAYMAMMLPITAALVFSAPTENRLPVLLGLVAVLELATVLTTQSRFALVSLALSFCVLGYFAYRQKKYTAAASPAAVASKGRGGAIIASVLALLVVGVLAKPVIGRLMHPQQNSGAFRVWTWKGSLHMAAANPIFGTGVGTYVYDYPKYALTGFTRLAHNGYLQIADECGVPALLLLLAIQISVIAAVVAVLLRPASPTSDGKPSRLVAALQRGDDRLVLAGLLAGLVAAMVQNLIDSDWSVFFIGSTFWLIAGVAAGVAQQESGLDNAQAPEKRLSLALAGIGAGVLALFTVTNGVGAVYSDQAKQALATGGDAETAYAAAQSWSPWDGRNLSDLAYKVYLSRQHNTSLAESTLKNALALEPSYLNYRRLGNLYKATNRTSEAITAYQEGLRQDPNSLDLILDLASISAPDIALNYYRKMQQLERGPVGTVRALGDITEERFAQANAAVADDAASHGDMAAAVADYERAAAVLEKYAAEGGQSNPQRAALSGGQPDTEREEETAQRYRHVTEALAKLSGGKSEYTADPRQFYYDVQFDSLVAAAYQSTGDTAGALQRYDAAAKRIEAAAANGHSRPSKEYSLSTLYGSLLDKITALSPPEQAPEIDSRRKKYTPMIASVFNPPA</sequence>
<feature type="domain" description="O-antigen ligase-related" evidence="5">
    <location>
        <begin position="198"/>
        <end position="345"/>
    </location>
</feature>
<evidence type="ECO:0000313" key="7">
    <source>
        <dbReference type="Proteomes" id="UP000287394"/>
    </source>
</evidence>
<dbReference type="PANTHER" id="PTHR37422:SF23">
    <property type="entry name" value="TEICHURONIC ACID BIOSYNTHESIS PROTEIN TUAE"/>
    <property type="match status" value="1"/>
</dbReference>
<accession>A0A402CXI5</accession>
<comment type="subcellular location">
    <subcellularLocation>
        <location evidence="1">Membrane</location>
        <topology evidence="1">Multi-pass membrane protein</topology>
    </subcellularLocation>
</comment>
<keyword evidence="4" id="KW-0472">Membrane</keyword>
<dbReference type="AlphaFoldDB" id="A0A402CXI5"/>
<evidence type="ECO:0000256" key="4">
    <source>
        <dbReference type="ARBA" id="ARBA00023136"/>
    </source>
</evidence>
<evidence type="ECO:0000256" key="1">
    <source>
        <dbReference type="ARBA" id="ARBA00004141"/>
    </source>
</evidence>
<dbReference type="InterPro" id="IPR007016">
    <property type="entry name" value="O-antigen_ligase-rel_domated"/>
</dbReference>
<name>A0A402CXI5_9BACT</name>
<dbReference type="EMBL" id="AP025739">
    <property type="protein sequence ID" value="BDI32315.1"/>
    <property type="molecule type" value="Genomic_DNA"/>
</dbReference>
<dbReference type="PANTHER" id="PTHR37422">
    <property type="entry name" value="TEICHURONIC ACID BIOSYNTHESIS PROTEIN TUAE"/>
    <property type="match status" value="1"/>
</dbReference>
<dbReference type="Proteomes" id="UP000287394">
    <property type="component" value="Chromosome"/>
</dbReference>
<protein>
    <recommendedName>
        <fullName evidence="5">O-antigen ligase-related domain-containing protein</fullName>
    </recommendedName>
</protein>
<dbReference type="KEGG" id="ccot:CCAX7_43660"/>
<dbReference type="InterPro" id="IPR051533">
    <property type="entry name" value="WaaL-like"/>
</dbReference>
<evidence type="ECO:0000256" key="2">
    <source>
        <dbReference type="ARBA" id="ARBA00022692"/>
    </source>
</evidence>
<dbReference type="Gene3D" id="1.25.40.10">
    <property type="entry name" value="Tetratricopeptide repeat domain"/>
    <property type="match status" value="1"/>
</dbReference>
<dbReference type="PROSITE" id="PS50005">
    <property type="entry name" value="TPR"/>
    <property type="match status" value="1"/>
</dbReference>
<dbReference type="InterPro" id="IPR019734">
    <property type="entry name" value="TPR_rpt"/>
</dbReference>